<dbReference type="Gene3D" id="1.20.58.220">
    <property type="entry name" value="Phosphate transport system protein phou homolog 2, domain 2"/>
    <property type="match status" value="2"/>
</dbReference>
<sequence>MSKKDSTLKDILDLILYENPATQDEIAERLGITRRYVTKLIQPLIKDGTIKRAYMVDLKNYEKFSSSNDNVPKDNSANVLVQDMLVTMENHVHSQLEASFNAILEYDKDLANSALEMDYTTNNMVEKVRTSVETIVSINQHNVLSKSILYNEVAYDLERIGDYCGHIAKFVINDIYEVDDAILKYLKKMYKKSQKLIRLSMSVFLEGKTNLKDDIEDFNESIHVIQSQAINLIATQMAETSFDEKERSNYFIYLFRVIKAFKRIGDISIEIFDVAVEFHENIPRSTTPRTFR</sequence>
<dbReference type="GO" id="GO:0045936">
    <property type="term" value="P:negative regulation of phosphate metabolic process"/>
    <property type="evidence" value="ECO:0007669"/>
    <property type="project" value="InterPro"/>
</dbReference>
<dbReference type="OrthoDB" id="7738at2157"/>
<name>A0A162FGV1_METOA</name>
<dbReference type="Pfam" id="PF01895">
    <property type="entry name" value="PhoU"/>
    <property type="match status" value="2"/>
</dbReference>
<comment type="caution">
    <text evidence="2">The sequence shown here is derived from an EMBL/GenBank/DDBJ whole genome shotgun (WGS) entry which is preliminary data.</text>
</comment>
<dbReference type="PANTHER" id="PTHR42930:SF3">
    <property type="entry name" value="PHOSPHATE-SPECIFIC TRANSPORT SYSTEM ACCESSORY PROTEIN PHOU"/>
    <property type="match status" value="1"/>
</dbReference>
<dbReference type="PATRIC" id="fig|66851.6.peg.1123"/>
<dbReference type="STRING" id="66851.MBORA_10210"/>
<dbReference type="EMBL" id="LWMU01000062">
    <property type="protein sequence ID" value="KZX12845.1"/>
    <property type="molecule type" value="Genomic_DNA"/>
</dbReference>
<evidence type="ECO:0000313" key="3">
    <source>
        <dbReference type="Proteomes" id="UP000077428"/>
    </source>
</evidence>
<dbReference type="InterPro" id="IPR036388">
    <property type="entry name" value="WH-like_DNA-bd_sf"/>
</dbReference>
<dbReference type="AlphaFoldDB" id="A0A162FGV1"/>
<evidence type="ECO:0000259" key="1">
    <source>
        <dbReference type="Pfam" id="PF01895"/>
    </source>
</evidence>
<gene>
    <name evidence="2" type="ORF">MBORA_10210</name>
</gene>
<dbReference type="InterPro" id="IPR038078">
    <property type="entry name" value="PhoU-like_sf"/>
</dbReference>
<dbReference type="GO" id="GO:0030643">
    <property type="term" value="P:intracellular phosphate ion homeostasis"/>
    <property type="evidence" value="ECO:0007669"/>
    <property type="project" value="InterPro"/>
</dbReference>
<dbReference type="PANTHER" id="PTHR42930">
    <property type="entry name" value="PHOSPHATE-SPECIFIC TRANSPORT SYSTEM ACCESSORY PROTEIN PHOU"/>
    <property type="match status" value="1"/>
</dbReference>
<dbReference type="Proteomes" id="UP000077428">
    <property type="component" value="Unassembled WGS sequence"/>
</dbReference>
<accession>A0A162FGV1</accession>
<evidence type="ECO:0000313" key="2">
    <source>
        <dbReference type="EMBL" id="KZX12845.1"/>
    </source>
</evidence>
<protein>
    <submittedName>
        <fullName evidence="2">Transcriptional regulator PhoU</fullName>
    </submittedName>
</protein>
<dbReference type="InterPro" id="IPR036390">
    <property type="entry name" value="WH_DNA-bd_sf"/>
</dbReference>
<dbReference type="RefSeq" id="WP_042693794.1">
    <property type="nucleotide sequence ID" value="NZ_CABMAB010000021.1"/>
</dbReference>
<dbReference type="InterPro" id="IPR026022">
    <property type="entry name" value="PhoU_dom"/>
</dbReference>
<organism evidence="2 3">
    <name type="scientific">Methanobrevibacter oralis</name>
    <dbReference type="NCBI Taxonomy" id="66851"/>
    <lineage>
        <taxon>Archaea</taxon>
        <taxon>Methanobacteriati</taxon>
        <taxon>Methanobacteriota</taxon>
        <taxon>Methanomada group</taxon>
        <taxon>Methanobacteria</taxon>
        <taxon>Methanobacteriales</taxon>
        <taxon>Methanobacteriaceae</taxon>
        <taxon>Methanobrevibacter</taxon>
    </lineage>
</organism>
<dbReference type="InterPro" id="IPR028366">
    <property type="entry name" value="PhoU"/>
</dbReference>
<dbReference type="Pfam" id="PF13412">
    <property type="entry name" value="HTH_24"/>
    <property type="match status" value="1"/>
</dbReference>
<dbReference type="SUPFAM" id="SSF46785">
    <property type="entry name" value="Winged helix' DNA-binding domain"/>
    <property type="match status" value="1"/>
</dbReference>
<reference evidence="3" key="1">
    <citation type="journal article" date="2016" name="Genome Announc.">
        <title>Draft Genome Sequences of Methanobrevibacter curvatus DSM11111, Methanobrevibacter cuticularis DSM11139, Methanobrevibacter filiformis DSM11501, and Methanobrevibacter oralis DSM7256.</title>
        <authorList>
            <person name="Poehlein A."/>
            <person name="Seedorf H."/>
        </authorList>
    </citation>
    <scope>NUCLEOTIDE SEQUENCE [LARGE SCALE GENOMIC DNA]</scope>
    <source>
        <strain evidence="3">DSM 7256 / JCM 30027 / ZR</strain>
    </source>
</reference>
<proteinExistence type="predicted"/>
<dbReference type="Gene3D" id="1.10.10.10">
    <property type="entry name" value="Winged helix-like DNA-binding domain superfamily/Winged helix DNA-binding domain"/>
    <property type="match status" value="1"/>
</dbReference>
<keyword evidence="3" id="KW-1185">Reference proteome</keyword>
<dbReference type="SUPFAM" id="SSF109755">
    <property type="entry name" value="PhoU-like"/>
    <property type="match status" value="1"/>
</dbReference>
<feature type="domain" description="PhoU" evidence="1">
    <location>
        <begin position="186"/>
        <end position="271"/>
    </location>
</feature>
<feature type="domain" description="PhoU" evidence="1">
    <location>
        <begin position="86"/>
        <end position="171"/>
    </location>
</feature>